<sequence>MIQDLSAQGADVSKTANLLGAAVSVRDVYDLAMNAKFNEYDAFDAAGEGYFILQDADGNDVYAYREHVDTLAEILDVEAKVNMLRTVIQSAGLSPVDGMDVTLDVPVGNVEEIADFSDGSGNSLTLNADGTQRIEIQQTTELLDVQLDFAKLSSALMISLIDLAKPALAVTSPQYIPMLEAAKGMILYQAELQATAAEGVTAEMTLQPAALVTEMANSLFDAVNLFGGALDGLVPGESVYTPIAQIDQQDTLDSLDAALTTAENGVSAAFDALEPMIDVPLGVLQTVNDAVSGALSGLVNLSANGYNLVSQPIIDQINWGLGILDQAANFGVTVWLPFGKSYSYKPLAGVLNPAISGLHAVRSALEGGIDAIQSLNGLIADLNETVNTLLTTDFSGLFDPAMEAFHDGAMALAEGAEFVVSLGVTPFQAAVEASMELTQIMSFDPNAISATYSFDNYSVETGMGTAVGFFAPEDAAGQTLVGQAAYDFSGTADYEYRLGVNLLPIVSLFDMTLKGAFQVGTTDPLADEFEFDFALVGNGSFTPGDASSYTDEALLEIPFEQMQDAVLNAIGGALADHDLPLSGDVVDGEITLFRVEDVEITEAMFQQMLHEFDVNII</sequence>
<dbReference type="STRING" id="441103.TRN7648_00184"/>
<gene>
    <name evidence="1" type="ORF">TRN7648_00184</name>
</gene>
<dbReference type="EMBL" id="CYSE01000001">
    <property type="protein sequence ID" value="CUH74985.1"/>
    <property type="molecule type" value="Genomic_DNA"/>
</dbReference>
<organism evidence="1 2">
    <name type="scientific">Tropicibacter naphthalenivorans</name>
    <dbReference type="NCBI Taxonomy" id="441103"/>
    <lineage>
        <taxon>Bacteria</taxon>
        <taxon>Pseudomonadati</taxon>
        <taxon>Pseudomonadota</taxon>
        <taxon>Alphaproteobacteria</taxon>
        <taxon>Rhodobacterales</taxon>
        <taxon>Roseobacteraceae</taxon>
        <taxon>Tropicibacter</taxon>
    </lineage>
</organism>
<protein>
    <submittedName>
        <fullName evidence="1">Uncharacterized protein</fullName>
    </submittedName>
</protein>
<dbReference type="Proteomes" id="UP000054935">
    <property type="component" value="Unassembled WGS sequence"/>
</dbReference>
<accession>A0A0N7LYI8</accession>
<dbReference type="AlphaFoldDB" id="A0A0N7LYI8"/>
<evidence type="ECO:0000313" key="1">
    <source>
        <dbReference type="EMBL" id="CUH74985.1"/>
    </source>
</evidence>
<name>A0A0N7LYI8_9RHOB</name>
<evidence type="ECO:0000313" key="2">
    <source>
        <dbReference type="Proteomes" id="UP000054935"/>
    </source>
</evidence>
<keyword evidence="2" id="KW-1185">Reference proteome</keyword>
<reference evidence="1 2" key="1">
    <citation type="submission" date="2015-09" db="EMBL/GenBank/DDBJ databases">
        <authorList>
            <consortium name="Swine Surveillance"/>
        </authorList>
    </citation>
    <scope>NUCLEOTIDE SEQUENCE [LARGE SCALE GENOMIC DNA]</scope>
    <source>
        <strain evidence="1 2">CECT 7648</strain>
    </source>
</reference>
<proteinExistence type="predicted"/>